<dbReference type="PANTHER" id="PTHR48148">
    <property type="entry name" value="KERATINOCYTE PROLINE-RICH PROTEIN"/>
    <property type="match status" value="1"/>
</dbReference>
<feature type="compositionally biased region" description="Low complexity" evidence="2">
    <location>
        <begin position="68"/>
        <end position="91"/>
    </location>
</feature>
<proteinExistence type="predicted"/>
<feature type="signal peptide" evidence="3">
    <location>
        <begin position="1"/>
        <end position="25"/>
    </location>
</feature>
<evidence type="ECO:0000256" key="2">
    <source>
        <dbReference type="SAM" id="MobiDB-lite"/>
    </source>
</evidence>
<dbReference type="Proteomes" id="UP000615446">
    <property type="component" value="Unassembled WGS sequence"/>
</dbReference>
<protein>
    <recommendedName>
        <fullName evidence="1">Phosphatidylglycerol/phosphatidylinositol transfer protein</fullName>
    </recommendedName>
</protein>
<feature type="compositionally biased region" description="Low complexity" evidence="2">
    <location>
        <begin position="98"/>
        <end position="127"/>
    </location>
</feature>
<organism evidence="5 6">
    <name type="scientific">Rhizophagus clarus</name>
    <dbReference type="NCBI Taxonomy" id="94130"/>
    <lineage>
        <taxon>Eukaryota</taxon>
        <taxon>Fungi</taxon>
        <taxon>Fungi incertae sedis</taxon>
        <taxon>Mucoromycota</taxon>
        <taxon>Glomeromycotina</taxon>
        <taxon>Glomeromycetes</taxon>
        <taxon>Glomerales</taxon>
        <taxon>Glomeraceae</taxon>
        <taxon>Rhizophagus</taxon>
    </lineage>
</organism>
<dbReference type="Pfam" id="PF02221">
    <property type="entry name" value="E1_DerP2_DerF2"/>
    <property type="match status" value="1"/>
</dbReference>
<reference evidence="5" key="1">
    <citation type="submission" date="2019-10" db="EMBL/GenBank/DDBJ databases">
        <title>Conservation and host-specific expression of non-tandemly repeated heterogenous ribosome RNA gene in arbuscular mycorrhizal fungi.</title>
        <authorList>
            <person name="Maeda T."/>
            <person name="Kobayashi Y."/>
            <person name="Nakagawa T."/>
            <person name="Ezawa T."/>
            <person name="Yamaguchi K."/>
            <person name="Bino T."/>
            <person name="Nishimoto Y."/>
            <person name="Shigenobu S."/>
            <person name="Kawaguchi M."/>
        </authorList>
    </citation>
    <scope>NUCLEOTIDE SEQUENCE</scope>
    <source>
        <strain evidence="5">HR1</strain>
    </source>
</reference>
<dbReference type="SMART" id="SM00737">
    <property type="entry name" value="ML"/>
    <property type="match status" value="1"/>
</dbReference>
<feature type="compositionally biased region" description="Pro residues" evidence="2">
    <location>
        <begin position="55"/>
        <end position="67"/>
    </location>
</feature>
<keyword evidence="3" id="KW-0732">Signal</keyword>
<dbReference type="PANTHER" id="PTHR48148:SF2">
    <property type="entry name" value="PA14 DOMAIN-CONTAINING PROTEIN"/>
    <property type="match status" value="1"/>
</dbReference>
<dbReference type="OrthoDB" id="2407420at2759"/>
<name>A0A8H3R0K1_9GLOM</name>
<feature type="domain" description="MD-2-related lipid-recognition" evidence="4">
    <location>
        <begin position="589"/>
        <end position="715"/>
    </location>
</feature>
<comment type="caution">
    <text evidence="5">The sequence shown here is derived from an EMBL/GenBank/DDBJ whole genome shotgun (WGS) entry which is preliminary data.</text>
</comment>
<feature type="region of interest" description="Disordered" evidence="2">
    <location>
        <begin position="53"/>
        <end position="127"/>
    </location>
</feature>
<evidence type="ECO:0000313" key="5">
    <source>
        <dbReference type="EMBL" id="GES99380.1"/>
    </source>
</evidence>
<dbReference type="Gene3D" id="2.60.40.770">
    <property type="match status" value="1"/>
</dbReference>
<evidence type="ECO:0000259" key="4">
    <source>
        <dbReference type="SMART" id="SM00737"/>
    </source>
</evidence>
<dbReference type="EMBL" id="BLAL01000280">
    <property type="protein sequence ID" value="GES99380.1"/>
    <property type="molecule type" value="Genomic_DNA"/>
</dbReference>
<evidence type="ECO:0000256" key="1">
    <source>
        <dbReference type="ARBA" id="ARBA00016056"/>
    </source>
</evidence>
<gene>
    <name evidence="5" type="ORF">RCL2_002588900</name>
</gene>
<feature type="chain" id="PRO_5034686154" description="Phosphatidylglycerol/phosphatidylinositol transfer protein" evidence="3">
    <location>
        <begin position="26"/>
        <end position="722"/>
    </location>
</feature>
<accession>A0A8H3R0K1</accession>
<sequence>MKALTLTLLLLLSITCLTLIKEIKAQCYDYTNALDISVRTPIACNIVNNIKGQTPPSPVASPPPPSSSPLSAASLPPSSSLPLSSSLTSPSSLPPPSSSLTPSPSSSLTTSSSPLPSASVSPPASSPAANVTNNFIINYKCEIETNQELCTKAQQSIEKVCEILSSNLNLITNIDVDVTLSNLCPTNANQPCSELGGATFARTMELLDDDNVIREYPTTLVKQFDCERHYEFGDVDIRAVFNGGNATSLWFEGDPQITSDQKDFRLIVLKEFIGALGVQTSLIEQPIFVNVTPKVLTPQLTLTSENGGGLEFKGFKEYAFDKYIVFRGNQIQLVNENIKSLDDFAKVPDNIFKDQQDFVTKFVQSQQIGVAQNMANVSVTQFTLGFQPRGSKSADDTIILETSLNPYQNGVSINNFDASVYAATDDFLMTSPITSGKTLEDSMGKFPSPLGSKLISLLETLGYPTKQLPNNDFKVCNIPSPSPSPSSPSTTVTTAITASVTTQVTTTVPVVVTTTIQQDDTSVVQTQTQNIVTQVASVSHRVVTTVVVVDAPPSQPTSSPTSPFQEGFGSTVPNPMTKRQGNNDPLSGFKPCNGTTYPITYTKLIFNPNPIVIGKTLVTEVAGTSKTVIEEGAIQTVSAFSNGKLVFNHQLDFCKEVIAKNGENCPLQPGNFDTSSTSVPPASPDDPSDTTLSFDVVFKITNPDNTDLVCMEGPFSITFPPK</sequence>
<dbReference type="InterPro" id="IPR003172">
    <property type="entry name" value="ML_dom"/>
</dbReference>
<feature type="region of interest" description="Disordered" evidence="2">
    <location>
        <begin position="668"/>
        <end position="689"/>
    </location>
</feature>
<dbReference type="InterPro" id="IPR014756">
    <property type="entry name" value="Ig_E-set"/>
</dbReference>
<evidence type="ECO:0000256" key="3">
    <source>
        <dbReference type="SAM" id="SignalP"/>
    </source>
</evidence>
<dbReference type="SUPFAM" id="SSF81296">
    <property type="entry name" value="E set domains"/>
    <property type="match status" value="1"/>
</dbReference>
<evidence type="ECO:0000313" key="6">
    <source>
        <dbReference type="Proteomes" id="UP000615446"/>
    </source>
</evidence>
<dbReference type="AlphaFoldDB" id="A0A8H3R0K1"/>